<dbReference type="InterPro" id="IPR002347">
    <property type="entry name" value="SDR_fam"/>
</dbReference>
<dbReference type="AlphaFoldDB" id="A0AAV3QMR0"/>
<organism evidence="4 5">
    <name type="scientific">Lithospermum erythrorhizon</name>
    <name type="common">Purple gromwell</name>
    <name type="synonym">Lithospermum officinale var. erythrorhizon</name>
    <dbReference type="NCBI Taxonomy" id="34254"/>
    <lineage>
        <taxon>Eukaryota</taxon>
        <taxon>Viridiplantae</taxon>
        <taxon>Streptophyta</taxon>
        <taxon>Embryophyta</taxon>
        <taxon>Tracheophyta</taxon>
        <taxon>Spermatophyta</taxon>
        <taxon>Magnoliopsida</taxon>
        <taxon>eudicotyledons</taxon>
        <taxon>Gunneridae</taxon>
        <taxon>Pentapetalae</taxon>
        <taxon>asterids</taxon>
        <taxon>lamiids</taxon>
        <taxon>Boraginales</taxon>
        <taxon>Boraginaceae</taxon>
        <taxon>Boraginoideae</taxon>
        <taxon>Lithospermeae</taxon>
        <taxon>Lithospermum</taxon>
    </lineage>
</organism>
<dbReference type="InterPro" id="IPR036291">
    <property type="entry name" value="NAD(P)-bd_dom_sf"/>
</dbReference>
<proteinExistence type="inferred from homology"/>
<gene>
    <name evidence="4" type="ORF">LIER_19978</name>
</gene>
<dbReference type="PANTHER" id="PTHR43490:SF98">
    <property type="entry name" value="OS02G0640600 PROTEIN"/>
    <property type="match status" value="1"/>
</dbReference>
<dbReference type="SUPFAM" id="SSF51735">
    <property type="entry name" value="NAD(P)-binding Rossmann-fold domains"/>
    <property type="match status" value="1"/>
</dbReference>
<keyword evidence="5" id="KW-1185">Reference proteome</keyword>
<comment type="caution">
    <text evidence="4">The sequence shown here is derived from an EMBL/GenBank/DDBJ whole genome shotgun (WGS) entry which is preliminary data.</text>
</comment>
<evidence type="ECO:0000256" key="3">
    <source>
        <dbReference type="ARBA" id="ARBA00023002"/>
    </source>
</evidence>
<evidence type="ECO:0000256" key="2">
    <source>
        <dbReference type="ARBA" id="ARBA00022857"/>
    </source>
</evidence>
<keyword evidence="2" id="KW-0521">NADP</keyword>
<sequence length="285" mass="32239">MEGDRSGRDERRGKEALERLKVDINASKCVMFHQLDVADPASIATLVDFIKNKFGRLRYFGNILSYVKNAGLSGVKIDDPLLHQELLEAEVRHILFDEEMPEEIQQQALANVMETQELAEQCIQINYYGTKRMVESFIQLLQLSDAPRIVNVSAGMGKLKLQNNEWAKNVLSNTESLTEEKVDNVINEFLEHLKKGPIQRKLWPFPFSAYKVSKASMNAYTRIISKKYPEMRINCVHPGYVQTDITLGTGPLTTKEGAKSVVKLAILPNEGPSGLFFSREEVTSF</sequence>
<dbReference type="PRINTS" id="PR00081">
    <property type="entry name" value="GDHRDH"/>
</dbReference>
<evidence type="ECO:0000313" key="4">
    <source>
        <dbReference type="EMBL" id="GAA0164312.1"/>
    </source>
</evidence>
<dbReference type="Proteomes" id="UP001454036">
    <property type="component" value="Unassembled WGS sequence"/>
</dbReference>
<evidence type="ECO:0000313" key="5">
    <source>
        <dbReference type="Proteomes" id="UP001454036"/>
    </source>
</evidence>
<keyword evidence="3" id="KW-0560">Oxidoreductase</keyword>
<reference evidence="4 5" key="1">
    <citation type="submission" date="2024-01" db="EMBL/GenBank/DDBJ databases">
        <title>The complete chloroplast genome sequence of Lithospermum erythrorhizon: insights into the phylogenetic relationship among Boraginaceae species and the maternal lineages of purple gromwells.</title>
        <authorList>
            <person name="Okada T."/>
            <person name="Watanabe K."/>
        </authorList>
    </citation>
    <scope>NUCLEOTIDE SEQUENCE [LARGE SCALE GENOMIC DNA]</scope>
</reference>
<protein>
    <submittedName>
        <fullName evidence="4">Dehydrogenase</fullName>
    </submittedName>
</protein>
<comment type="similarity">
    <text evidence="1">Belongs to the short-chain dehydrogenases/reductases (SDR) family.</text>
</comment>
<evidence type="ECO:0000256" key="1">
    <source>
        <dbReference type="ARBA" id="ARBA00006484"/>
    </source>
</evidence>
<dbReference type="EMBL" id="BAABME010005005">
    <property type="protein sequence ID" value="GAA0164312.1"/>
    <property type="molecule type" value="Genomic_DNA"/>
</dbReference>
<dbReference type="Gene3D" id="3.40.50.720">
    <property type="entry name" value="NAD(P)-binding Rossmann-like Domain"/>
    <property type="match status" value="1"/>
</dbReference>
<dbReference type="GO" id="GO:0016020">
    <property type="term" value="C:membrane"/>
    <property type="evidence" value="ECO:0007669"/>
    <property type="project" value="TreeGrafter"/>
</dbReference>
<name>A0AAV3QMR0_LITER</name>
<dbReference type="GO" id="GO:0016491">
    <property type="term" value="F:oxidoreductase activity"/>
    <property type="evidence" value="ECO:0007669"/>
    <property type="project" value="UniProtKB-KW"/>
</dbReference>
<dbReference type="PANTHER" id="PTHR43490">
    <property type="entry name" value="(+)-NEOMENTHOL DEHYDROGENASE"/>
    <property type="match status" value="1"/>
</dbReference>
<accession>A0AAV3QMR0</accession>